<organism evidence="1 2">
    <name type="scientific">Nocardioides conyzicola</name>
    <dbReference type="NCBI Taxonomy" id="1651781"/>
    <lineage>
        <taxon>Bacteria</taxon>
        <taxon>Bacillati</taxon>
        <taxon>Actinomycetota</taxon>
        <taxon>Actinomycetes</taxon>
        <taxon>Propionibacteriales</taxon>
        <taxon>Nocardioidaceae</taxon>
        <taxon>Nocardioides</taxon>
    </lineage>
</organism>
<proteinExistence type="predicted"/>
<comment type="caution">
    <text evidence="1">The sequence shown here is derived from an EMBL/GenBank/DDBJ whole genome shotgun (WGS) entry which is preliminary data.</text>
</comment>
<accession>A0ABP8XGJ0</accession>
<dbReference type="RefSeq" id="WP_345521558.1">
    <property type="nucleotide sequence ID" value="NZ_BAABKM010000002.1"/>
</dbReference>
<protein>
    <submittedName>
        <fullName evidence="1">Uncharacterized protein</fullName>
    </submittedName>
</protein>
<sequence length="52" mass="5600">MNPLTVNPAIVLDHALRATPESTGVHARRSRRASRAVRAARSARVALERAGL</sequence>
<dbReference type="Proteomes" id="UP001499974">
    <property type="component" value="Unassembled WGS sequence"/>
</dbReference>
<name>A0ABP8XGJ0_9ACTN</name>
<keyword evidence="2" id="KW-1185">Reference proteome</keyword>
<gene>
    <name evidence="1" type="ORF">GCM10023349_24480</name>
</gene>
<reference evidence="2" key="1">
    <citation type="journal article" date="2019" name="Int. J. Syst. Evol. Microbiol.">
        <title>The Global Catalogue of Microorganisms (GCM) 10K type strain sequencing project: providing services to taxonomists for standard genome sequencing and annotation.</title>
        <authorList>
            <consortium name="The Broad Institute Genomics Platform"/>
            <consortium name="The Broad Institute Genome Sequencing Center for Infectious Disease"/>
            <person name="Wu L."/>
            <person name="Ma J."/>
        </authorList>
    </citation>
    <scope>NUCLEOTIDE SEQUENCE [LARGE SCALE GENOMIC DNA]</scope>
    <source>
        <strain evidence="2">JCM 18531</strain>
    </source>
</reference>
<evidence type="ECO:0000313" key="2">
    <source>
        <dbReference type="Proteomes" id="UP001499974"/>
    </source>
</evidence>
<dbReference type="EMBL" id="BAABKM010000002">
    <property type="protein sequence ID" value="GAA4705718.1"/>
    <property type="molecule type" value="Genomic_DNA"/>
</dbReference>
<evidence type="ECO:0000313" key="1">
    <source>
        <dbReference type="EMBL" id="GAA4705718.1"/>
    </source>
</evidence>